<evidence type="ECO:0000313" key="2">
    <source>
        <dbReference type="Proteomes" id="UP000265520"/>
    </source>
</evidence>
<evidence type="ECO:0000313" key="1">
    <source>
        <dbReference type="EMBL" id="MCI28526.1"/>
    </source>
</evidence>
<dbReference type="AlphaFoldDB" id="A0A392QYC5"/>
<comment type="caution">
    <text evidence="1">The sequence shown here is derived from an EMBL/GenBank/DDBJ whole genome shotgun (WGS) entry which is preliminary data.</text>
</comment>
<organism evidence="1 2">
    <name type="scientific">Trifolium medium</name>
    <dbReference type="NCBI Taxonomy" id="97028"/>
    <lineage>
        <taxon>Eukaryota</taxon>
        <taxon>Viridiplantae</taxon>
        <taxon>Streptophyta</taxon>
        <taxon>Embryophyta</taxon>
        <taxon>Tracheophyta</taxon>
        <taxon>Spermatophyta</taxon>
        <taxon>Magnoliopsida</taxon>
        <taxon>eudicotyledons</taxon>
        <taxon>Gunneridae</taxon>
        <taxon>Pentapetalae</taxon>
        <taxon>rosids</taxon>
        <taxon>fabids</taxon>
        <taxon>Fabales</taxon>
        <taxon>Fabaceae</taxon>
        <taxon>Papilionoideae</taxon>
        <taxon>50 kb inversion clade</taxon>
        <taxon>NPAAA clade</taxon>
        <taxon>Hologalegina</taxon>
        <taxon>IRL clade</taxon>
        <taxon>Trifolieae</taxon>
        <taxon>Trifolium</taxon>
    </lineage>
</organism>
<keyword evidence="2" id="KW-1185">Reference proteome</keyword>
<feature type="non-terminal residue" evidence="1">
    <location>
        <position position="95"/>
    </location>
</feature>
<dbReference type="Proteomes" id="UP000265520">
    <property type="component" value="Unassembled WGS sequence"/>
</dbReference>
<protein>
    <submittedName>
        <fullName evidence="1">Protein NLRC3-like</fullName>
    </submittedName>
</protein>
<dbReference type="EMBL" id="LXQA010166367">
    <property type="protein sequence ID" value="MCI28526.1"/>
    <property type="molecule type" value="Genomic_DNA"/>
</dbReference>
<reference evidence="1 2" key="1">
    <citation type="journal article" date="2018" name="Front. Plant Sci.">
        <title>Red Clover (Trifolium pratense) and Zigzag Clover (T. medium) - A Picture of Genomic Similarities and Differences.</title>
        <authorList>
            <person name="Dluhosova J."/>
            <person name="Istvanek J."/>
            <person name="Nedelnik J."/>
            <person name="Repkova J."/>
        </authorList>
    </citation>
    <scope>NUCLEOTIDE SEQUENCE [LARGE SCALE GENOMIC DNA]</scope>
    <source>
        <strain evidence="2">cv. 10/8</strain>
        <tissue evidence="1">Leaf</tissue>
    </source>
</reference>
<sequence>MSSLLLWVSDRTCRSMYLTPLTVIWKLAEKFLAPTPKQSKSPTAESQSASQGLKWSFAAGTNLLSQFGAKIERQSKQKLNEFARELRSFPFIDMS</sequence>
<name>A0A392QYC5_9FABA</name>
<proteinExistence type="predicted"/>
<accession>A0A392QYC5</accession>